<keyword evidence="3" id="KW-0805">Transcription regulation</keyword>
<feature type="domain" description="HTH marR-type" evidence="9">
    <location>
        <begin position="10"/>
        <end position="140"/>
    </location>
</feature>
<dbReference type="EMBL" id="CP007547">
    <property type="protein sequence ID" value="AIL45697.1"/>
    <property type="molecule type" value="Genomic_DNA"/>
</dbReference>
<dbReference type="HOGENOM" id="CLU_083287_3_2_10"/>
<dbReference type="PANTHER" id="PTHR42756">
    <property type="entry name" value="TRANSCRIPTIONAL REGULATOR, MARR"/>
    <property type="match status" value="1"/>
</dbReference>
<dbReference type="GO" id="GO:0003700">
    <property type="term" value="F:DNA-binding transcription factor activity"/>
    <property type="evidence" value="ECO:0007669"/>
    <property type="project" value="InterPro"/>
</dbReference>
<dbReference type="PROSITE" id="PS50995">
    <property type="entry name" value="HTH_MARR_2"/>
    <property type="match status" value="1"/>
</dbReference>
<dbReference type="KEGG" id="eao:BD94_1922"/>
<dbReference type="FunFam" id="1.10.10.10:FF:000163">
    <property type="entry name" value="MarR family transcriptional regulator"/>
    <property type="match status" value="1"/>
</dbReference>
<evidence type="ECO:0000256" key="7">
    <source>
        <dbReference type="ARBA" id="ARBA00047188"/>
    </source>
</evidence>
<dbReference type="InterPro" id="IPR036388">
    <property type="entry name" value="WH-like_DNA-bd_sf"/>
</dbReference>
<organism evidence="10 11">
    <name type="scientific">Elizabethkingia anophelis NUHP1</name>
    <dbReference type="NCBI Taxonomy" id="1338011"/>
    <lineage>
        <taxon>Bacteria</taxon>
        <taxon>Pseudomonadati</taxon>
        <taxon>Bacteroidota</taxon>
        <taxon>Flavobacteriia</taxon>
        <taxon>Flavobacteriales</taxon>
        <taxon>Weeksellaceae</taxon>
        <taxon>Elizabethkingia</taxon>
    </lineage>
</organism>
<dbReference type="InterPro" id="IPR036390">
    <property type="entry name" value="WH_DNA-bd_sf"/>
</dbReference>
<proteinExistence type="inferred from homology"/>
<evidence type="ECO:0000256" key="3">
    <source>
        <dbReference type="ARBA" id="ARBA00023015"/>
    </source>
</evidence>
<dbReference type="InterPro" id="IPR055166">
    <property type="entry name" value="Transc_reg_Sar_Rot_HTH"/>
</dbReference>
<dbReference type="GO" id="GO:0003677">
    <property type="term" value="F:DNA binding"/>
    <property type="evidence" value="ECO:0007669"/>
    <property type="project" value="UniProtKB-KW"/>
</dbReference>
<evidence type="ECO:0000313" key="11">
    <source>
        <dbReference type="Proteomes" id="UP000028933"/>
    </source>
</evidence>
<dbReference type="PANTHER" id="PTHR42756:SF1">
    <property type="entry name" value="TRANSCRIPTIONAL REPRESSOR OF EMRAB OPERON"/>
    <property type="match status" value="1"/>
</dbReference>
<evidence type="ECO:0000256" key="6">
    <source>
        <dbReference type="ARBA" id="ARBA00046337"/>
    </source>
</evidence>
<name>A0A077EDV8_9FLAO</name>
<keyword evidence="4" id="KW-0238">DNA-binding</keyword>
<evidence type="ECO:0000259" key="9">
    <source>
        <dbReference type="PROSITE" id="PS50995"/>
    </source>
</evidence>
<accession>A0A077EDV8</accession>
<dbReference type="RefSeq" id="WP_009084382.1">
    <property type="nucleotide sequence ID" value="NZ_CP007547.1"/>
</dbReference>
<reference evidence="10" key="2">
    <citation type="journal article" date="2015" name="Genome Biol. Evol.">
        <title>Complete Genome Sequence and Transcriptomic Analysis of the Novel Pathogen Elizabethkingia anophelis in Response to Oxidative Stress.</title>
        <authorList>
            <person name="Li Y."/>
            <person name="Liu Y."/>
            <person name="Chew S.C."/>
            <person name="Tay M."/>
            <person name="Salido M.M."/>
            <person name="Teo J."/>
            <person name="Lauro F.M."/>
            <person name="Givskov M."/>
            <person name="Yang L."/>
        </authorList>
    </citation>
    <scope>NUCLEOTIDE SEQUENCE</scope>
    <source>
        <strain evidence="10">NUHP1</strain>
    </source>
</reference>
<dbReference type="InterPro" id="IPR000835">
    <property type="entry name" value="HTH_MarR-typ"/>
</dbReference>
<dbReference type="GeneID" id="56683000"/>
<comment type="subcellular location">
    <subcellularLocation>
        <location evidence="1">Cytoplasm</location>
    </subcellularLocation>
</comment>
<protein>
    <recommendedName>
        <fullName evidence="7">HTH-type transcriptional regulator SarZ</fullName>
    </recommendedName>
    <alternativeName>
        <fullName evidence="8">Staphylococcal accessory regulator Z</fullName>
    </alternativeName>
</protein>
<dbReference type="PRINTS" id="PR00598">
    <property type="entry name" value="HTHMARR"/>
</dbReference>
<evidence type="ECO:0000256" key="2">
    <source>
        <dbReference type="ARBA" id="ARBA00022490"/>
    </source>
</evidence>
<evidence type="ECO:0000256" key="5">
    <source>
        <dbReference type="ARBA" id="ARBA00023163"/>
    </source>
</evidence>
<gene>
    <name evidence="10" type="ORF">BD94_1922</name>
</gene>
<dbReference type="Gene3D" id="1.10.10.10">
    <property type="entry name" value="Winged helix-like DNA-binding domain superfamily/Winged helix DNA-binding domain"/>
    <property type="match status" value="1"/>
</dbReference>
<keyword evidence="2" id="KW-0963">Cytoplasm</keyword>
<dbReference type="Proteomes" id="UP000028933">
    <property type="component" value="Chromosome"/>
</dbReference>
<sequence length="144" mass="16825">MKNLQQLKLDNQICFPVYALSREIVGRYRPLLDQLDITYPQYLVLLVLWEHQEQSVSQLGEKLYLDSGTLTPLLKRLEQKKLVTRSRSKEDERIVKIKLTSEGQSLQKKAASIPKQLFEDMKVPEEELKQLKTTIEKILTTLNQ</sequence>
<evidence type="ECO:0000256" key="4">
    <source>
        <dbReference type="ARBA" id="ARBA00023125"/>
    </source>
</evidence>
<dbReference type="eggNOG" id="COG1846">
    <property type="taxonomic scope" value="Bacteria"/>
</dbReference>
<dbReference type="Pfam" id="PF22381">
    <property type="entry name" value="Staph_reg_Sar_Rot"/>
    <property type="match status" value="1"/>
</dbReference>
<reference evidence="10" key="1">
    <citation type="journal article" date="2013" name="Lancet">
        <title>First case of E anophelis outbreak in an intensive-care unit.</title>
        <authorList>
            <person name="Teo J."/>
            <person name="Tan S.Y."/>
            <person name="Tay M."/>
            <person name="Ding Y."/>
            <person name="Kjelleberg S."/>
            <person name="Givskov M."/>
            <person name="Lin R.T."/>
            <person name="Yang L."/>
        </authorList>
    </citation>
    <scope>NUCLEOTIDE SEQUENCE [LARGE SCALE GENOMIC DNA]</scope>
    <source>
        <strain evidence="10">NUHP1</strain>
    </source>
</reference>
<dbReference type="STRING" id="1338011.BD94_1922"/>
<evidence type="ECO:0000256" key="8">
    <source>
        <dbReference type="ARBA" id="ARBA00047207"/>
    </source>
</evidence>
<dbReference type="AlphaFoldDB" id="A0A077EDV8"/>
<evidence type="ECO:0000256" key="1">
    <source>
        <dbReference type="ARBA" id="ARBA00004496"/>
    </source>
</evidence>
<dbReference type="GO" id="GO:0005737">
    <property type="term" value="C:cytoplasm"/>
    <property type="evidence" value="ECO:0007669"/>
    <property type="project" value="UniProtKB-SubCell"/>
</dbReference>
<dbReference type="SUPFAM" id="SSF46785">
    <property type="entry name" value="Winged helix' DNA-binding domain"/>
    <property type="match status" value="1"/>
</dbReference>
<comment type="similarity">
    <text evidence="6">Belongs to the SarZ family.</text>
</comment>
<keyword evidence="5" id="KW-0804">Transcription</keyword>
<evidence type="ECO:0000313" key="10">
    <source>
        <dbReference type="EMBL" id="AIL45697.1"/>
    </source>
</evidence>
<dbReference type="SMART" id="SM00347">
    <property type="entry name" value="HTH_MARR"/>
    <property type="match status" value="1"/>
</dbReference>